<dbReference type="PANTHER" id="PTHR34070">
    <property type="entry name" value="ARMADILLO-TYPE FOLD"/>
    <property type="match status" value="1"/>
</dbReference>
<dbReference type="OrthoDB" id="9775346at2"/>
<evidence type="ECO:0000313" key="2">
    <source>
        <dbReference type="Proteomes" id="UP000189981"/>
    </source>
</evidence>
<dbReference type="InterPro" id="IPR014825">
    <property type="entry name" value="DNA_alkylation"/>
</dbReference>
<dbReference type="PANTHER" id="PTHR34070:SF1">
    <property type="entry name" value="DNA ALKYLATION REPAIR PROTEIN"/>
    <property type="match status" value="1"/>
</dbReference>
<dbReference type="Pfam" id="PF08713">
    <property type="entry name" value="DNA_alkylation"/>
    <property type="match status" value="1"/>
</dbReference>
<dbReference type="InterPro" id="IPR016024">
    <property type="entry name" value="ARM-type_fold"/>
</dbReference>
<proteinExistence type="predicted"/>
<name>A0A1T5EDJ9_9SPHI</name>
<dbReference type="CDD" id="cd06561">
    <property type="entry name" value="AlkD_like"/>
    <property type="match status" value="1"/>
</dbReference>
<organism evidence="1 2">
    <name type="scientific">Daejeonella lutea</name>
    <dbReference type="NCBI Taxonomy" id="572036"/>
    <lineage>
        <taxon>Bacteria</taxon>
        <taxon>Pseudomonadati</taxon>
        <taxon>Bacteroidota</taxon>
        <taxon>Sphingobacteriia</taxon>
        <taxon>Sphingobacteriales</taxon>
        <taxon>Sphingobacteriaceae</taxon>
        <taxon>Daejeonella</taxon>
    </lineage>
</organism>
<sequence length="238" mass="27904">MTADEFLFKLNSLRSDPEKEKIERYFKSGQGQYGEGDQFIGVKMGQLFELAKQACDMEIDEIEKLLESDIHEARAGAVSIMDKASRNKKTTQARLKEFYDLYMRRHDRINNWDLVDLGCLYMTGCYLHDKQREILYQLAASENLWERRTAILSTCYFIRKGETDDTFKLAELLLGDKEDLIHKATGWMLRFAGDKQPERLLKFLDNYAATMPRTMLRGAIEKYDKAIREYYIKMKKLG</sequence>
<keyword evidence="2" id="KW-1185">Reference proteome</keyword>
<dbReference type="Gene3D" id="1.25.10.90">
    <property type="match status" value="1"/>
</dbReference>
<accession>A0A1T5EDJ9</accession>
<reference evidence="2" key="1">
    <citation type="submission" date="2017-02" db="EMBL/GenBank/DDBJ databases">
        <authorList>
            <person name="Varghese N."/>
            <person name="Submissions S."/>
        </authorList>
    </citation>
    <scope>NUCLEOTIDE SEQUENCE [LARGE SCALE GENOMIC DNA]</scope>
    <source>
        <strain evidence="2">DSM 22385</strain>
    </source>
</reference>
<protein>
    <submittedName>
        <fullName evidence="1">DNA alkylation repair enzyme</fullName>
    </submittedName>
</protein>
<dbReference type="Proteomes" id="UP000189981">
    <property type="component" value="Unassembled WGS sequence"/>
</dbReference>
<dbReference type="EMBL" id="FUYR01000003">
    <property type="protein sequence ID" value="SKB81890.1"/>
    <property type="molecule type" value="Genomic_DNA"/>
</dbReference>
<evidence type="ECO:0000313" key="1">
    <source>
        <dbReference type="EMBL" id="SKB81890.1"/>
    </source>
</evidence>
<dbReference type="RefSeq" id="WP_079703416.1">
    <property type="nucleotide sequence ID" value="NZ_FUYR01000003.1"/>
</dbReference>
<dbReference type="SUPFAM" id="SSF48371">
    <property type="entry name" value="ARM repeat"/>
    <property type="match status" value="1"/>
</dbReference>
<dbReference type="AlphaFoldDB" id="A0A1T5EDJ9"/>
<gene>
    <name evidence="1" type="ORF">SAMN05661099_2900</name>
</gene>
<dbReference type="STRING" id="572036.SAMN05661099_2900"/>